<evidence type="ECO:0000256" key="1">
    <source>
        <dbReference type="ARBA" id="ARBA00000085"/>
    </source>
</evidence>
<reference evidence="11 12" key="1">
    <citation type="submission" date="2023-07" db="EMBL/GenBank/DDBJ databases">
        <title>Comparative genomics of wheat-associated soil bacteria to identify genetic determinants of phenazine resistance.</title>
        <authorList>
            <person name="Mouncey N."/>
        </authorList>
    </citation>
    <scope>NUCLEOTIDE SEQUENCE [LARGE SCALE GENOMIC DNA]</scope>
    <source>
        <strain evidence="11 12">W2I7</strain>
    </source>
</reference>
<dbReference type="InterPro" id="IPR050482">
    <property type="entry name" value="Sensor_HK_TwoCompSys"/>
</dbReference>
<dbReference type="Proteomes" id="UP001239085">
    <property type="component" value="Unassembled WGS sequence"/>
</dbReference>
<proteinExistence type="predicted"/>
<feature type="transmembrane region" description="Helical" evidence="9">
    <location>
        <begin position="72"/>
        <end position="92"/>
    </location>
</feature>
<keyword evidence="9" id="KW-0472">Membrane</keyword>
<evidence type="ECO:0000259" key="10">
    <source>
        <dbReference type="SMART" id="SM00387"/>
    </source>
</evidence>
<dbReference type="Pfam" id="PF02518">
    <property type="entry name" value="HATPase_c"/>
    <property type="match status" value="1"/>
</dbReference>
<evidence type="ECO:0000256" key="8">
    <source>
        <dbReference type="ARBA" id="ARBA00023012"/>
    </source>
</evidence>
<keyword evidence="3" id="KW-0597">Phosphoprotein</keyword>
<evidence type="ECO:0000256" key="3">
    <source>
        <dbReference type="ARBA" id="ARBA00022553"/>
    </source>
</evidence>
<dbReference type="GO" id="GO:0016301">
    <property type="term" value="F:kinase activity"/>
    <property type="evidence" value="ECO:0007669"/>
    <property type="project" value="UniProtKB-KW"/>
</dbReference>
<evidence type="ECO:0000256" key="7">
    <source>
        <dbReference type="ARBA" id="ARBA00022840"/>
    </source>
</evidence>
<dbReference type="InterPro" id="IPR011712">
    <property type="entry name" value="Sig_transdc_His_kin_sub3_dim/P"/>
</dbReference>
<comment type="caution">
    <text evidence="11">The sequence shown here is derived from an EMBL/GenBank/DDBJ whole genome shotgun (WGS) entry which is preliminary data.</text>
</comment>
<sequence>MAAGKTEVMTTTALRPAPSANLDSVSDSPPGLYPRLWQLVPRELGFLLLGVPTAVVGFAVTIPLFALGIGTLITFFIGLVSLIAALYVSRWFGTVELVRLEWAGRPAIVRPEWRPVRAAPGFLGWVKRMLGNGHYWLYLLHTTIVNFVVSLVTWVVALVWVVVGLGGISYWFWGRFPANDTDGWYLSRSIFWFFGIPSDGVDFEAWDSVCYFIAGIILLATLPFITHALTLVHQGIAAGMLGAFRSDALKHEVASLNESRGAAIAAEGHSLRRLERDIHDGPQQRLVRMQMDLSAADRQVEVDPGKARALIAEAMEQSRDALDELRALSRGFAPPILMDRGLVAALESAAMRSTVPARVVNQLPAGVELEQDVERNAYFVASEAMANAAKHADAAEVEVRVGVLAKGLDGNSLLEVVVTDNGRGGATELSGHGLAGLAERLRGLGGTLDIQSPQGGPTVVGARLPLTASVSSP</sequence>
<dbReference type="Pfam" id="PF07730">
    <property type="entry name" value="HisKA_3"/>
    <property type="match status" value="1"/>
</dbReference>
<organism evidence="11 12">
    <name type="scientific">Microbacterium murale</name>
    <dbReference type="NCBI Taxonomy" id="1081040"/>
    <lineage>
        <taxon>Bacteria</taxon>
        <taxon>Bacillati</taxon>
        <taxon>Actinomycetota</taxon>
        <taxon>Actinomycetes</taxon>
        <taxon>Micrococcales</taxon>
        <taxon>Microbacteriaceae</taxon>
        <taxon>Microbacterium</taxon>
    </lineage>
</organism>
<dbReference type="Pfam" id="PF13796">
    <property type="entry name" value="Sensor"/>
    <property type="match status" value="1"/>
</dbReference>
<dbReference type="PANTHER" id="PTHR24421">
    <property type="entry name" value="NITRATE/NITRITE SENSOR PROTEIN NARX-RELATED"/>
    <property type="match status" value="1"/>
</dbReference>
<feature type="transmembrane region" description="Helical" evidence="9">
    <location>
        <begin position="135"/>
        <end position="163"/>
    </location>
</feature>
<dbReference type="InterPro" id="IPR036890">
    <property type="entry name" value="HATPase_C_sf"/>
</dbReference>
<accession>A0ABU0P8R6</accession>
<dbReference type="SUPFAM" id="SSF55874">
    <property type="entry name" value="ATPase domain of HSP90 chaperone/DNA topoisomerase II/histidine kinase"/>
    <property type="match status" value="1"/>
</dbReference>
<evidence type="ECO:0000313" key="12">
    <source>
        <dbReference type="Proteomes" id="UP001239085"/>
    </source>
</evidence>
<feature type="domain" description="Histidine kinase/HSP90-like ATPase" evidence="10">
    <location>
        <begin position="372"/>
        <end position="468"/>
    </location>
</feature>
<dbReference type="InterPro" id="IPR025828">
    <property type="entry name" value="Put_sensor_dom"/>
</dbReference>
<feature type="transmembrane region" description="Helical" evidence="9">
    <location>
        <begin position="44"/>
        <end position="66"/>
    </location>
</feature>
<evidence type="ECO:0000256" key="6">
    <source>
        <dbReference type="ARBA" id="ARBA00022777"/>
    </source>
</evidence>
<evidence type="ECO:0000313" key="11">
    <source>
        <dbReference type="EMBL" id="MDQ0643076.1"/>
    </source>
</evidence>
<evidence type="ECO:0000256" key="4">
    <source>
        <dbReference type="ARBA" id="ARBA00022679"/>
    </source>
</evidence>
<keyword evidence="6 11" id="KW-0418">Kinase</keyword>
<keyword evidence="5" id="KW-0547">Nucleotide-binding</keyword>
<name>A0ABU0P8R6_9MICO</name>
<dbReference type="EC" id="2.7.13.3" evidence="2"/>
<keyword evidence="8" id="KW-0902">Two-component regulatory system</keyword>
<evidence type="ECO:0000256" key="5">
    <source>
        <dbReference type="ARBA" id="ARBA00022741"/>
    </source>
</evidence>
<keyword evidence="4" id="KW-0808">Transferase</keyword>
<dbReference type="PANTHER" id="PTHR24421:SF10">
    <property type="entry name" value="NITRATE_NITRITE SENSOR PROTEIN NARQ"/>
    <property type="match status" value="1"/>
</dbReference>
<protein>
    <recommendedName>
        <fullName evidence="2">histidine kinase</fullName>
        <ecNumber evidence="2">2.7.13.3</ecNumber>
    </recommendedName>
</protein>
<keyword evidence="9" id="KW-1133">Transmembrane helix</keyword>
<keyword evidence="9" id="KW-0812">Transmembrane</keyword>
<evidence type="ECO:0000256" key="2">
    <source>
        <dbReference type="ARBA" id="ARBA00012438"/>
    </source>
</evidence>
<dbReference type="InterPro" id="IPR003594">
    <property type="entry name" value="HATPase_dom"/>
</dbReference>
<keyword evidence="7" id="KW-0067">ATP-binding</keyword>
<dbReference type="Gene3D" id="1.20.5.1930">
    <property type="match status" value="1"/>
</dbReference>
<keyword evidence="12" id="KW-1185">Reference proteome</keyword>
<dbReference type="EMBL" id="JAUSXK010000001">
    <property type="protein sequence ID" value="MDQ0643076.1"/>
    <property type="molecule type" value="Genomic_DNA"/>
</dbReference>
<dbReference type="Gene3D" id="3.30.565.10">
    <property type="entry name" value="Histidine kinase-like ATPase, C-terminal domain"/>
    <property type="match status" value="1"/>
</dbReference>
<evidence type="ECO:0000256" key="9">
    <source>
        <dbReference type="SAM" id="Phobius"/>
    </source>
</evidence>
<comment type="catalytic activity">
    <reaction evidence="1">
        <text>ATP + protein L-histidine = ADP + protein N-phospho-L-histidine.</text>
        <dbReference type="EC" id="2.7.13.3"/>
    </reaction>
</comment>
<gene>
    <name evidence="11" type="ORF">QFZ46_001236</name>
</gene>
<dbReference type="SMART" id="SM00387">
    <property type="entry name" value="HATPase_c"/>
    <property type="match status" value="1"/>
</dbReference>
<feature type="transmembrane region" description="Helical" evidence="9">
    <location>
        <begin position="211"/>
        <end position="232"/>
    </location>
</feature>